<evidence type="ECO:0000313" key="2">
    <source>
        <dbReference type="Proteomes" id="UP001558632"/>
    </source>
</evidence>
<accession>A0ABR3KWL0</accession>
<name>A0ABR3KWL0_TRISP</name>
<proteinExistence type="predicted"/>
<dbReference type="EMBL" id="JBEUSY010000120">
    <property type="protein sequence ID" value="KAL1244993.1"/>
    <property type="molecule type" value="Genomic_DNA"/>
</dbReference>
<keyword evidence="2" id="KW-1185">Reference proteome</keyword>
<comment type="caution">
    <text evidence="1">The sequence shown here is derived from an EMBL/GenBank/DDBJ whole genome shotgun (WGS) entry which is preliminary data.</text>
</comment>
<evidence type="ECO:0000313" key="1">
    <source>
        <dbReference type="EMBL" id="KAL1244993.1"/>
    </source>
</evidence>
<dbReference type="Proteomes" id="UP001558632">
    <property type="component" value="Unassembled WGS sequence"/>
</dbReference>
<gene>
    <name evidence="1" type="ORF">TSPI_07965</name>
</gene>
<protein>
    <submittedName>
        <fullName evidence="1">Homeobox protein cut-like</fullName>
    </submittedName>
</protein>
<reference evidence="1 2" key="1">
    <citation type="submission" date="2024-07" db="EMBL/GenBank/DDBJ databases">
        <title>Enhanced genomic and transcriptomic resources for Trichinella pseudospiralis and T. spiralis underpin the discovery of pronounced molecular differences between stages and species.</title>
        <authorList>
            <person name="Pasi K.K."/>
            <person name="La Rosa G."/>
            <person name="Gomez-Morales M.A."/>
            <person name="Tosini F."/>
            <person name="Sumanam S."/>
            <person name="Young N.D."/>
            <person name="Chang B.C."/>
            <person name="Robin G.B."/>
        </authorList>
    </citation>
    <scope>NUCLEOTIDE SEQUENCE [LARGE SCALE GENOMIC DNA]</scope>
    <source>
        <strain evidence="1">ISS534</strain>
    </source>
</reference>
<sequence length="86" mass="10348">MKYPNITSERIMTKLECMHCNIYQYTIQFARKRNKEQKYKCSIREFKKSTKQTGKTIKIEKFVILIGELKLSRYLLYVNKCKLSSV</sequence>
<organism evidence="1 2">
    <name type="scientific">Trichinella spiralis</name>
    <name type="common">Trichina worm</name>
    <dbReference type="NCBI Taxonomy" id="6334"/>
    <lineage>
        <taxon>Eukaryota</taxon>
        <taxon>Metazoa</taxon>
        <taxon>Ecdysozoa</taxon>
        <taxon>Nematoda</taxon>
        <taxon>Enoplea</taxon>
        <taxon>Dorylaimia</taxon>
        <taxon>Trichinellida</taxon>
        <taxon>Trichinellidae</taxon>
        <taxon>Trichinella</taxon>
    </lineage>
</organism>